<feature type="compositionally biased region" description="Basic and acidic residues" evidence="1">
    <location>
        <begin position="737"/>
        <end position="752"/>
    </location>
</feature>
<dbReference type="EMBL" id="JAVRJZ010000029">
    <property type="protein sequence ID" value="KAK2704204.1"/>
    <property type="molecule type" value="Genomic_DNA"/>
</dbReference>
<keyword evidence="3" id="KW-1185">Reference proteome</keyword>
<name>A0AA88KVR1_ARTSF</name>
<feature type="region of interest" description="Disordered" evidence="1">
    <location>
        <begin position="882"/>
        <end position="906"/>
    </location>
</feature>
<feature type="region of interest" description="Disordered" evidence="1">
    <location>
        <begin position="1"/>
        <end position="38"/>
    </location>
</feature>
<dbReference type="Proteomes" id="UP001187531">
    <property type="component" value="Unassembled WGS sequence"/>
</dbReference>
<proteinExistence type="predicted"/>
<gene>
    <name evidence="2" type="ORF">QYM36_017502</name>
</gene>
<comment type="caution">
    <text evidence="2">The sequence shown here is derived from an EMBL/GenBank/DDBJ whole genome shotgun (WGS) entry which is preliminary data.</text>
</comment>
<sequence length="936" mass="110122">MGKWLKEEDDNHDNSNSKKMSHPKEENKAEISEEEIFGSSINKTTRHIEQELKIKKKTLGWPKIEKTVTKTCGEKNESENTTEKGNVTEKGYTVEIEKAEDEESTTENEYTPDNKILQEQIIMFTRETYKNAIKCLVIGIPVSCAGTAVWQLGLLKSLAIGIPVSCAGIATWKLIKKYRELEKDKWLREEHDRHDNLYSKRMSHQKEANKAEISEEEIFESSTNKTPRQMEQELKIKKKILDLEKIEIMVTKTDRENIVREKNMEKEYVAEKERKIQKSKTEKTDKTIDYRKNADKENALETRIKKEETRKIVKEEQKRERLLSFFKKHMTNLHDIHLAEIEEEDGIQAVLDDIGSYNKVHIGCIKRFIKKGLDEDKYNFCDFQEKFLQCFLKSYDPEKELFIYDTFPSHLKERFNAKEMPNDFELYCSAEDINISFTQPQLEKFKFFFLFWEETFVKQETIIEKIWEKFEKHEISENTIWEYYCLHSCPLCNSPCFKKSEHKDKHDCFHNPGGIVGHYYLSSHLSRLQMVNTKTIRTQDYQCNWFQKFFPHSKKILSNYTCASAPKEYEFAYGSRKHKFKNFSLAFNGWYSPSKSRSGYYQYLVNKYNSELANRFKVYPYRLEPEEENRFNWYSVSTGKAFQLVKRFNWYSVSTGIAFQLVYCFNWYSVSTGIAFQLRFKWYSVSTGIAFQLQLGLPKSLAIGIPVSCTGIATWKLIKKYIESEMGKWLKEEDDNHDNSNSKKMSHPKEENKAEISEEEIFGSSINKTTRHIEQELKIRFNWYSVSTGKAFQLVKRFNWYSVSTGIAFQLVYCFNWYSVSTGIAFQLRFKWYSVSTGIAFQLQLGLPKSLAIGIPVSCTGIATWKLIKKYIESEMGKWLKEEDDNHDNSNSKKMSHPKEENKAEISEEEIFGSSINKTTRHIEQELKIVKSCYTS</sequence>
<evidence type="ECO:0000313" key="3">
    <source>
        <dbReference type="Proteomes" id="UP001187531"/>
    </source>
</evidence>
<organism evidence="2 3">
    <name type="scientific">Artemia franciscana</name>
    <name type="common">Brine shrimp</name>
    <name type="synonym">Artemia sanfranciscana</name>
    <dbReference type="NCBI Taxonomy" id="6661"/>
    <lineage>
        <taxon>Eukaryota</taxon>
        <taxon>Metazoa</taxon>
        <taxon>Ecdysozoa</taxon>
        <taxon>Arthropoda</taxon>
        <taxon>Crustacea</taxon>
        <taxon>Branchiopoda</taxon>
        <taxon>Anostraca</taxon>
        <taxon>Artemiidae</taxon>
        <taxon>Artemia</taxon>
    </lineage>
</organism>
<reference evidence="2" key="1">
    <citation type="submission" date="2023-07" db="EMBL/GenBank/DDBJ databases">
        <title>Chromosome-level genome assembly of Artemia franciscana.</title>
        <authorList>
            <person name="Jo E."/>
        </authorList>
    </citation>
    <scope>NUCLEOTIDE SEQUENCE</scope>
    <source>
        <tissue evidence="2">Whole body</tissue>
    </source>
</reference>
<evidence type="ECO:0000256" key="1">
    <source>
        <dbReference type="SAM" id="MobiDB-lite"/>
    </source>
</evidence>
<feature type="compositionally biased region" description="Basic and acidic residues" evidence="1">
    <location>
        <begin position="887"/>
        <end position="906"/>
    </location>
</feature>
<protein>
    <submittedName>
        <fullName evidence="2">Uncharacterized protein</fullName>
    </submittedName>
</protein>
<dbReference type="AlphaFoldDB" id="A0AA88KVR1"/>
<evidence type="ECO:0000313" key="2">
    <source>
        <dbReference type="EMBL" id="KAK2704204.1"/>
    </source>
</evidence>
<feature type="compositionally biased region" description="Basic and acidic residues" evidence="1">
    <location>
        <begin position="12"/>
        <end position="31"/>
    </location>
</feature>
<accession>A0AA88KVR1</accession>
<feature type="region of interest" description="Disordered" evidence="1">
    <location>
        <begin position="732"/>
        <end position="752"/>
    </location>
</feature>